<keyword evidence="2 9" id="KW-0813">Transport</keyword>
<keyword evidence="8 9" id="KW-0472">Membrane</keyword>
<accession>A0A5J6LIS9</accession>
<proteinExistence type="inferred from homology"/>
<evidence type="ECO:0000256" key="6">
    <source>
        <dbReference type="ARBA" id="ARBA00022989"/>
    </source>
</evidence>
<protein>
    <recommendedName>
        <fullName evidence="9">Sec-independent protein translocase protein TatB</fullName>
    </recommendedName>
</protein>
<feature type="compositionally biased region" description="Basic and acidic residues" evidence="10">
    <location>
        <begin position="76"/>
        <end position="99"/>
    </location>
</feature>
<evidence type="ECO:0000256" key="10">
    <source>
        <dbReference type="SAM" id="MobiDB-lite"/>
    </source>
</evidence>
<organism evidence="11 12">
    <name type="scientific">Nitrincola iocasae</name>
    <dbReference type="NCBI Taxonomy" id="2614693"/>
    <lineage>
        <taxon>Bacteria</taxon>
        <taxon>Pseudomonadati</taxon>
        <taxon>Pseudomonadota</taxon>
        <taxon>Gammaproteobacteria</taxon>
        <taxon>Oceanospirillales</taxon>
        <taxon>Oceanospirillaceae</taxon>
        <taxon>Nitrincola</taxon>
    </lineage>
</organism>
<keyword evidence="5 9" id="KW-0653">Protein transport</keyword>
<dbReference type="PANTHER" id="PTHR33162">
    <property type="entry name" value="SEC-INDEPENDENT PROTEIN TRANSLOCASE PROTEIN TATA, CHLOROPLASTIC"/>
    <property type="match status" value="1"/>
</dbReference>
<comment type="subcellular location">
    <subcellularLocation>
        <location evidence="9">Cell membrane</location>
        <topology evidence="9">Single-pass membrane protein</topology>
    </subcellularLocation>
    <subcellularLocation>
        <location evidence="1">Membrane</location>
        <topology evidence="1">Single-pass membrane protein</topology>
    </subcellularLocation>
</comment>
<feature type="region of interest" description="Disordered" evidence="10">
    <location>
        <begin position="76"/>
        <end position="119"/>
    </location>
</feature>
<evidence type="ECO:0000256" key="2">
    <source>
        <dbReference type="ARBA" id="ARBA00022448"/>
    </source>
</evidence>
<dbReference type="KEGG" id="nik:F5I99_17895"/>
<comment type="subunit">
    <text evidence="9">The Tat system comprises two distinct complexes: a TatABC complex, containing multiple copies of TatA, TatB and TatC subunits, and a separate TatA complex, containing only TatA subunits. Substrates initially bind to the TatABC complex, which probably triggers association of the separate TatA complex to form the active translocon.</text>
</comment>
<dbReference type="PRINTS" id="PR01506">
    <property type="entry name" value="TATBPROTEIN"/>
</dbReference>
<evidence type="ECO:0000256" key="8">
    <source>
        <dbReference type="ARBA" id="ARBA00023136"/>
    </source>
</evidence>
<evidence type="ECO:0000256" key="7">
    <source>
        <dbReference type="ARBA" id="ARBA00023010"/>
    </source>
</evidence>
<keyword evidence="6 9" id="KW-1133">Transmembrane helix</keyword>
<dbReference type="GO" id="GO:0043953">
    <property type="term" value="P:protein transport by the Tat complex"/>
    <property type="evidence" value="ECO:0007669"/>
    <property type="project" value="UniProtKB-UniRule"/>
</dbReference>
<feature type="compositionally biased region" description="Low complexity" evidence="10">
    <location>
        <begin position="100"/>
        <end position="109"/>
    </location>
</feature>
<sequence length="119" mass="13033">MFDIGFAEILIVSVVALLVLGPDKLPVAVKTCGMWLGRIKRSVTAIQHEISEELRVEELRRTTAISKEELEKELSEMRKPFKAAAKDVEDAVSEAEKTPTTEAASTAESPKTDSDKSST</sequence>
<dbReference type="AlphaFoldDB" id="A0A5J6LIS9"/>
<evidence type="ECO:0000256" key="9">
    <source>
        <dbReference type="HAMAP-Rule" id="MF_00237"/>
    </source>
</evidence>
<dbReference type="RefSeq" id="WP_151058407.1">
    <property type="nucleotide sequence ID" value="NZ_CP044222.1"/>
</dbReference>
<keyword evidence="3 9" id="KW-1003">Cell membrane</keyword>
<dbReference type="NCBIfam" id="TIGR01410">
    <property type="entry name" value="tatB"/>
    <property type="match status" value="1"/>
</dbReference>
<evidence type="ECO:0000313" key="11">
    <source>
        <dbReference type="EMBL" id="QEW08212.1"/>
    </source>
</evidence>
<comment type="function">
    <text evidence="9">Part of the twin-arginine translocation (Tat) system that transports large folded proteins containing a characteristic twin-arginine motif in their signal peptide across membranes. Together with TatC, TatB is part of a receptor directly interacting with Tat signal peptides. TatB may form an oligomeric binding site that transiently accommodates folded Tat precursor proteins before their translocation.</text>
</comment>
<evidence type="ECO:0000313" key="12">
    <source>
        <dbReference type="Proteomes" id="UP000325606"/>
    </source>
</evidence>
<evidence type="ECO:0000256" key="4">
    <source>
        <dbReference type="ARBA" id="ARBA00022692"/>
    </source>
</evidence>
<evidence type="ECO:0000256" key="3">
    <source>
        <dbReference type="ARBA" id="ARBA00022475"/>
    </source>
</evidence>
<reference evidence="11 12" key="1">
    <citation type="submission" date="2019-09" db="EMBL/GenBank/DDBJ databases">
        <title>Nitrincola iocasae sp. nov., a bacterium isolated from the sediment collected at a cold seep field in South China Sea.</title>
        <authorList>
            <person name="Zhang H."/>
            <person name="Wang H."/>
            <person name="Li C."/>
        </authorList>
    </citation>
    <scope>NUCLEOTIDE SEQUENCE [LARGE SCALE GENOMIC DNA]</scope>
    <source>
        <strain evidence="11 12">KXZD1103</strain>
    </source>
</reference>
<dbReference type="InterPro" id="IPR018448">
    <property type="entry name" value="TatB"/>
</dbReference>
<evidence type="ECO:0000256" key="1">
    <source>
        <dbReference type="ARBA" id="ARBA00004167"/>
    </source>
</evidence>
<dbReference type="Pfam" id="PF02416">
    <property type="entry name" value="TatA_B_E"/>
    <property type="match status" value="1"/>
</dbReference>
<keyword evidence="12" id="KW-1185">Reference proteome</keyword>
<comment type="similarity">
    <text evidence="9">Belongs to the TatB family.</text>
</comment>
<dbReference type="InterPro" id="IPR003369">
    <property type="entry name" value="TatA/B/E"/>
</dbReference>
<keyword evidence="4 9" id="KW-0812">Transmembrane</keyword>
<dbReference type="PANTHER" id="PTHR33162:SF1">
    <property type="entry name" value="SEC-INDEPENDENT PROTEIN TRANSLOCASE PROTEIN TATA, CHLOROPLASTIC"/>
    <property type="match status" value="1"/>
</dbReference>
<dbReference type="EMBL" id="CP044222">
    <property type="protein sequence ID" value="QEW08212.1"/>
    <property type="molecule type" value="Genomic_DNA"/>
</dbReference>
<name>A0A5J6LIS9_9GAMM</name>
<dbReference type="HAMAP" id="MF_00237">
    <property type="entry name" value="TatB"/>
    <property type="match status" value="1"/>
</dbReference>
<dbReference type="GO" id="GO:0033281">
    <property type="term" value="C:TAT protein transport complex"/>
    <property type="evidence" value="ECO:0007669"/>
    <property type="project" value="UniProtKB-UniRule"/>
</dbReference>
<feature type="compositionally biased region" description="Basic and acidic residues" evidence="10">
    <location>
        <begin position="110"/>
        <end position="119"/>
    </location>
</feature>
<keyword evidence="7 9" id="KW-0811">Translocation</keyword>
<dbReference type="GO" id="GO:0008320">
    <property type="term" value="F:protein transmembrane transporter activity"/>
    <property type="evidence" value="ECO:0007669"/>
    <property type="project" value="UniProtKB-UniRule"/>
</dbReference>
<dbReference type="Proteomes" id="UP000325606">
    <property type="component" value="Chromosome"/>
</dbReference>
<evidence type="ECO:0000256" key="5">
    <source>
        <dbReference type="ARBA" id="ARBA00022927"/>
    </source>
</evidence>
<gene>
    <name evidence="9 11" type="primary">tatB</name>
    <name evidence="11" type="ORF">F5I99_17895</name>
</gene>
<dbReference type="Gene3D" id="1.20.5.3310">
    <property type="match status" value="1"/>
</dbReference>